<evidence type="ECO:0000313" key="2">
    <source>
        <dbReference type="EMBL" id="TKC09656.1"/>
    </source>
</evidence>
<sequence>MGWYTAAKKMDGYLRWAYNSWTKSPLTDTRFTAWPACDTYLVYPGALSSVGFEKLIEGAQDFEKIKYLQSSYEKNKQTKQLAELNQALKKFEIKSLATTTADDVLKSVKHLLNQ</sequence>
<organism evidence="2 3">
    <name type="scientific">Pedobacter frigoris</name>
    <dbReference type="NCBI Taxonomy" id="2571272"/>
    <lineage>
        <taxon>Bacteria</taxon>
        <taxon>Pseudomonadati</taxon>
        <taxon>Bacteroidota</taxon>
        <taxon>Sphingobacteriia</taxon>
        <taxon>Sphingobacteriales</taxon>
        <taxon>Sphingobacteriaceae</taxon>
        <taxon>Pedobacter</taxon>
    </lineage>
</organism>
<dbReference type="AlphaFoldDB" id="A0A4U1CQM7"/>
<comment type="caution">
    <text evidence="2">The sequence shown here is derived from an EMBL/GenBank/DDBJ whole genome shotgun (WGS) entry which is preliminary data.</text>
</comment>
<evidence type="ECO:0000313" key="3">
    <source>
        <dbReference type="Proteomes" id="UP000307244"/>
    </source>
</evidence>
<dbReference type="InterPro" id="IPR025150">
    <property type="entry name" value="GH123_cat"/>
</dbReference>
<protein>
    <submittedName>
        <fullName evidence="2">DUF4091 domain-containing protein</fullName>
    </submittedName>
</protein>
<proteinExistence type="predicted"/>
<keyword evidence="3" id="KW-1185">Reference proteome</keyword>
<gene>
    <name evidence="2" type="ORF">FA047_06120</name>
</gene>
<reference evidence="2 3" key="1">
    <citation type="submission" date="2019-04" db="EMBL/GenBank/DDBJ databases">
        <title>Pedobacter sp. RP-3-15 sp. nov., isolated from Arctic soil.</title>
        <authorList>
            <person name="Dahal R.H."/>
            <person name="Kim D.-U."/>
        </authorList>
    </citation>
    <scope>NUCLEOTIDE SEQUENCE [LARGE SCALE GENOMIC DNA]</scope>
    <source>
        <strain evidence="2 3">RP-3-15</strain>
    </source>
</reference>
<name>A0A4U1CQM7_9SPHI</name>
<dbReference type="OrthoDB" id="197680at2"/>
<dbReference type="EMBL" id="SWBQ01000001">
    <property type="protein sequence ID" value="TKC09656.1"/>
    <property type="molecule type" value="Genomic_DNA"/>
</dbReference>
<evidence type="ECO:0000259" key="1">
    <source>
        <dbReference type="Pfam" id="PF13320"/>
    </source>
</evidence>
<feature type="domain" description="Glycoside hydrolase 123 catalytic" evidence="1">
    <location>
        <begin position="1"/>
        <end position="68"/>
    </location>
</feature>
<accession>A0A4U1CQM7</accession>
<dbReference type="Pfam" id="PF13320">
    <property type="entry name" value="GH123_cat"/>
    <property type="match status" value="1"/>
</dbReference>
<dbReference type="Proteomes" id="UP000307244">
    <property type="component" value="Unassembled WGS sequence"/>
</dbReference>